<sequence>MKTTTTALLLTLFAFSAKAQEVKPDKLVKLTNEELLVNVISVNEREVSFSYPGEKAVNVVNKNQLKEIEFASGRVEKFSEKVVIASEEDWQKVVVTTLESDVSGLSRKGEVRAKASGATALSNQANIDARATEKLKREAAKMGAHIVLLQAQNTQRGSMGNAFQTAQVPTSLKQGVAYGY</sequence>
<evidence type="ECO:0000313" key="2">
    <source>
        <dbReference type="EMBL" id="GAA4054816.1"/>
    </source>
</evidence>
<protein>
    <recommendedName>
        <fullName evidence="4">DUF4968 domain-containing protein</fullName>
    </recommendedName>
</protein>
<comment type="caution">
    <text evidence="2">The sequence shown here is derived from an EMBL/GenBank/DDBJ whole genome shotgun (WGS) entry which is preliminary data.</text>
</comment>
<dbReference type="EMBL" id="BAABDK010000035">
    <property type="protein sequence ID" value="GAA4054816.1"/>
    <property type="molecule type" value="Genomic_DNA"/>
</dbReference>
<evidence type="ECO:0000313" key="3">
    <source>
        <dbReference type="Proteomes" id="UP001501469"/>
    </source>
</evidence>
<dbReference type="RefSeq" id="WP_345059589.1">
    <property type="nucleotide sequence ID" value="NZ_BAABDK010000035.1"/>
</dbReference>
<reference evidence="3" key="1">
    <citation type="journal article" date="2019" name="Int. J. Syst. Evol. Microbiol.">
        <title>The Global Catalogue of Microorganisms (GCM) 10K type strain sequencing project: providing services to taxonomists for standard genome sequencing and annotation.</title>
        <authorList>
            <consortium name="The Broad Institute Genomics Platform"/>
            <consortium name="The Broad Institute Genome Sequencing Center for Infectious Disease"/>
            <person name="Wu L."/>
            <person name="Ma J."/>
        </authorList>
    </citation>
    <scope>NUCLEOTIDE SEQUENCE [LARGE SCALE GENOMIC DNA]</scope>
    <source>
        <strain evidence="3">JCM 17225</strain>
    </source>
</reference>
<organism evidence="2 3">
    <name type="scientific">Hymenobacter glaciei</name>
    <dbReference type="NCBI Taxonomy" id="877209"/>
    <lineage>
        <taxon>Bacteria</taxon>
        <taxon>Pseudomonadati</taxon>
        <taxon>Bacteroidota</taxon>
        <taxon>Cytophagia</taxon>
        <taxon>Cytophagales</taxon>
        <taxon>Hymenobacteraceae</taxon>
        <taxon>Hymenobacter</taxon>
    </lineage>
</organism>
<name>A0ABP7UX71_9BACT</name>
<keyword evidence="1" id="KW-0732">Signal</keyword>
<accession>A0ABP7UX71</accession>
<feature type="signal peptide" evidence="1">
    <location>
        <begin position="1"/>
        <end position="19"/>
    </location>
</feature>
<evidence type="ECO:0008006" key="4">
    <source>
        <dbReference type="Google" id="ProtNLM"/>
    </source>
</evidence>
<proteinExistence type="predicted"/>
<feature type="chain" id="PRO_5046414374" description="DUF4968 domain-containing protein" evidence="1">
    <location>
        <begin position="20"/>
        <end position="180"/>
    </location>
</feature>
<evidence type="ECO:0000256" key="1">
    <source>
        <dbReference type="SAM" id="SignalP"/>
    </source>
</evidence>
<dbReference type="Proteomes" id="UP001501469">
    <property type="component" value="Unassembled WGS sequence"/>
</dbReference>
<keyword evidence="3" id="KW-1185">Reference proteome</keyword>
<gene>
    <name evidence="2" type="ORF">GCM10022409_47400</name>
</gene>